<dbReference type="AlphaFoldDB" id="A0A2N9H2N4"/>
<evidence type="ECO:0000313" key="1">
    <source>
        <dbReference type="EMBL" id="SPD06078.1"/>
    </source>
</evidence>
<name>A0A2N9H2N4_FAGSY</name>
<organism evidence="1">
    <name type="scientific">Fagus sylvatica</name>
    <name type="common">Beechnut</name>
    <dbReference type="NCBI Taxonomy" id="28930"/>
    <lineage>
        <taxon>Eukaryota</taxon>
        <taxon>Viridiplantae</taxon>
        <taxon>Streptophyta</taxon>
        <taxon>Embryophyta</taxon>
        <taxon>Tracheophyta</taxon>
        <taxon>Spermatophyta</taxon>
        <taxon>Magnoliopsida</taxon>
        <taxon>eudicotyledons</taxon>
        <taxon>Gunneridae</taxon>
        <taxon>Pentapetalae</taxon>
        <taxon>rosids</taxon>
        <taxon>fabids</taxon>
        <taxon>Fagales</taxon>
        <taxon>Fagaceae</taxon>
        <taxon>Fagus</taxon>
    </lineage>
</organism>
<sequence length="198" mass="22256">MMVSNFITEHPKQWNEVALADFFDDNLVEAIKKIILPSTPKEESLRSDWLNVANSDDIVNLVINPPIQSQGMSSADEKIQVQTSIQITLTLETIWNYHNRVVHSDTKPNLITIIKSIERKVHVINKVVDCLEKPLHDTVKLNTDAALLGNEAILAIVARDDSGVIIMSTTKKMFTEDPIVAEASTMLWALQLAESRHF</sequence>
<dbReference type="EMBL" id="OIVN01002743">
    <property type="protein sequence ID" value="SPD06078.1"/>
    <property type="molecule type" value="Genomic_DNA"/>
</dbReference>
<evidence type="ECO:0008006" key="2">
    <source>
        <dbReference type="Google" id="ProtNLM"/>
    </source>
</evidence>
<gene>
    <name evidence="1" type="ORF">FSB_LOCUS33960</name>
</gene>
<reference evidence="1" key="1">
    <citation type="submission" date="2018-02" db="EMBL/GenBank/DDBJ databases">
        <authorList>
            <person name="Cohen D.B."/>
            <person name="Kent A.D."/>
        </authorList>
    </citation>
    <scope>NUCLEOTIDE SEQUENCE</scope>
</reference>
<protein>
    <recommendedName>
        <fullName evidence="2">RNase H type-1 domain-containing protein</fullName>
    </recommendedName>
</protein>
<proteinExistence type="predicted"/>
<accession>A0A2N9H2N4</accession>